<sequence length="220" mass="24546">MTAIGLFGGTFAPIHHGHLRLALEVRERLALDRVHLIPAGTPPHRQAPGISAQRRLDWVRLACGNERGLVVDDREVRREGRSYTFDTLSGLRAEMPDASLVLMLGDDAANQFHTWHRWQEIPELAHLLFVERPFEHAAPAQQLVALMRGKRVTDPAALRARPAGLFMTATLPPLAISSTRVRGLLKARRSVRGLVPQAVIDSFTDEDIDFLTHDEEPAQD</sequence>
<protein>
    <recommendedName>
        <fullName evidence="11">Probable nicotinate-nucleotide adenylyltransferase</fullName>
        <ecNumber evidence="11">2.7.7.18</ecNumber>
    </recommendedName>
    <alternativeName>
        <fullName evidence="11">Deamido-NAD(+) diphosphorylase</fullName>
    </alternativeName>
    <alternativeName>
        <fullName evidence="11">Deamido-NAD(+) pyrophosphorylase</fullName>
    </alternativeName>
    <alternativeName>
        <fullName evidence="11">Nicotinate mononucleotide adenylyltransferase</fullName>
        <shortName evidence="11">NaMN adenylyltransferase</shortName>
    </alternativeName>
</protein>
<dbReference type="GO" id="GO:0004515">
    <property type="term" value="F:nicotinate-nucleotide adenylyltransferase activity"/>
    <property type="evidence" value="ECO:0007669"/>
    <property type="project" value="UniProtKB-UniRule"/>
</dbReference>
<evidence type="ECO:0000256" key="2">
    <source>
        <dbReference type="ARBA" id="ARBA00005019"/>
    </source>
</evidence>
<dbReference type="SUPFAM" id="SSF52374">
    <property type="entry name" value="Nucleotidylyl transferase"/>
    <property type="match status" value="1"/>
</dbReference>
<comment type="catalytic activity">
    <reaction evidence="10 11">
        <text>nicotinate beta-D-ribonucleotide + ATP + H(+) = deamido-NAD(+) + diphosphate</text>
        <dbReference type="Rhea" id="RHEA:22860"/>
        <dbReference type="ChEBI" id="CHEBI:15378"/>
        <dbReference type="ChEBI" id="CHEBI:30616"/>
        <dbReference type="ChEBI" id="CHEBI:33019"/>
        <dbReference type="ChEBI" id="CHEBI:57502"/>
        <dbReference type="ChEBI" id="CHEBI:58437"/>
        <dbReference type="EC" id="2.7.7.18"/>
    </reaction>
</comment>
<evidence type="ECO:0000256" key="9">
    <source>
        <dbReference type="ARBA" id="ARBA00023027"/>
    </source>
</evidence>
<evidence type="ECO:0000256" key="5">
    <source>
        <dbReference type="ARBA" id="ARBA00022679"/>
    </source>
</evidence>
<evidence type="ECO:0000259" key="12">
    <source>
        <dbReference type="Pfam" id="PF01467"/>
    </source>
</evidence>
<evidence type="ECO:0000256" key="6">
    <source>
        <dbReference type="ARBA" id="ARBA00022695"/>
    </source>
</evidence>
<dbReference type="HAMAP" id="MF_00244">
    <property type="entry name" value="NaMN_adenylyltr"/>
    <property type="match status" value="1"/>
</dbReference>
<dbReference type="PANTHER" id="PTHR39321:SF3">
    <property type="entry name" value="PHOSPHOPANTETHEINE ADENYLYLTRANSFERASE"/>
    <property type="match status" value="1"/>
</dbReference>
<accession>A0A4V3UR42</accession>
<dbReference type="GO" id="GO:0009435">
    <property type="term" value="P:NAD+ biosynthetic process"/>
    <property type="evidence" value="ECO:0007669"/>
    <property type="project" value="UniProtKB-UniRule"/>
</dbReference>
<keyword evidence="5 11" id="KW-0808">Transferase</keyword>
<evidence type="ECO:0000313" key="14">
    <source>
        <dbReference type="Proteomes" id="UP000295341"/>
    </source>
</evidence>
<dbReference type="AlphaFoldDB" id="A0A4V3UR42"/>
<evidence type="ECO:0000256" key="4">
    <source>
        <dbReference type="ARBA" id="ARBA00022642"/>
    </source>
</evidence>
<dbReference type="InterPro" id="IPR004821">
    <property type="entry name" value="Cyt_trans-like"/>
</dbReference>
<dbReference type="RefSeq" id="WP_133883911.1">
    <property type="nucleotide sequence ID" value="NZ_MWIN01000025.1"/>
</dbReference>
<dbReference type="UniPathway" id="UPA00253">
    <property type="reaction ID" value="UER00332"/>
</dbReference>
<dbReference type="EMBL" id="SOBT01000013">
    <property type="protein sequence ID" value="TDU23240.1"/>
    <property type="molecule type" value="Genomic_DNA"/>
</dbReference>
<dbReference type="GO" id="GO:0005524">
    <property type="term" value="F:ATP binding"/>
    <property type="evidence" value="ECO:0007669"/>
    <property type="project" value="UniProtKB-KW"/>
</dbReference>
<reference evidence="13 14" key="1">
    <citation type="submission" date="2019-03" db="EMBL/GenBank/DDBJ databases">
        <title>Genomic Encyclopedia of Type Strains, Phase IV (KMG-IV): sequencing the most valuable type-strain genomes for metagenomic binning, comparative biology and taxonomic classification.</title>
        <authorList>
            <person name="Goeker M."/>
        </authorList>
    </citation>
    <scope>NUCLEOTIDE SEQUENCE [LARGE SCALE GENOMIC DNA]</scope>
    <source>
        <strain evidence="13 14">DSM 26377</strain>
    </source>
</reference>
<dbReference type="Gene3D" id="3.40.50.620">
    <property type="entry name" value="HUPs"/>
    <property type="match status" value="1"/>
</dbReference>
<dbReference type="InterPro" id="IPR014729">
    <property type="entry name" value="Rossmann-like_a/b/a_fold"/>
</dbReference>
<evidence type="ECO:0000313" key="13">
    <source>
        <dbReference type="EMBL" id="TDU23240.1"/>
    </source>
</evidence>
<comment type="similarity">
    <text evidence="3 11">Belongs to the NadD family.</text>
</comment>
<evidence type="ECO:0000256" key="1">
    <source>
        <dbReference type="ARBA" id="ARBA00002324"/>
    </source>
</evidence>
<keyword evidence="9 11" id="KW-0520">NAD</keyword>
<keyword evidence="6 11" id="KW-0548">Nucleotidyltransferase</keyword>
<keyword evidence="14" id="KW-1185">Reference proteome</keyword>
<dbReference type="EC" id="2.7.7.18" evidence="11"/>
<evidence type="ECO:0000256" key="3">
    <source>
        <dbReference type="ARBA" id="ARBA00009014"/>
    </source>
</evidence>
<comment type="function">
    <text evidence="1 11">Catalyzes the reversible adenylation of nicotinate mononucleotide (NaMN) to nicotinic acid adenine dinucleotide (NaAD).</text>
</comment>
<name>A0A4V3UR42_9GAMM</name>
<dbReference type="OrthoDB" id="5295945at2"/>
<dbReference type="Pfam" id="PF01467">
    <property type="entry name" value="CTP_transf_like"/>
    <property type="match status" value="1"/>
</dbReference>
<dbReference type="CDD" id="cd02165">
    <property type="entry name" value="NMNAT"/>
    <property type="match status" value="1"/>
</dbReference>
<dbReference type="InterPro" id="IPR005248">
    <property type="entry name" value="NadD/NMNAT"/>
</dbReference>
<dbReference type="NCBIfam" id="NF000839">
    <property type="entry name" value="PRK00071.1-1"/>
    <property type="match status" value="1"/>
</dbReference>
<proteinExistence type="inferred from homology"/>
<dbReference type="PANTHER" id="PTHR39321">
    <property type="entry name" value="NICOTINATE-NUCLEOTIDE ADENYLYLTRANSFERASE-RELATED"/>
    <property type="match status" value="1"/>
</dbReference>
<dbReference type="NCBIfam" id="TIGR00482">
    <property type="entry name" value="nicotinate (nicotinamide) nucleotide adenylyltransferase"/>
    <property type="match status" value="1"/>
</dbReference>
<evidence type="ECO:0000256" key="11">
    <source>
        <dbReference type="HAMAP-Rule" id="MF_00244"/>
    </source>
</evidence>
<comment type="pathway">
    <text evidence="2 11">Cofactor biosynthesis; NAD(+) biosynthesis; deamido-NAD(+) from nicotinate D-ribonucleotide: step 1/1.</text>
</comment>
<evidence type="ECO:0000256" key="8">
    <source>
        <dbReference type="ARBA" id="ARBA00022840"/>
    </source>
</evidence>
<comment type="caution">
    <text evidence="13">The sequence shown here is derived from an EMBL/GenBank/DDBJ whole genome shotgun (WGS) entry which is preliminary data.</text>
</comment>
<evidence type="ECO:0000256" key="10">
    <source>
        <dbReference type="ARBA" id="ARBA00048721"/>
    </source>
</evidence>
<dbReference type="NCBIfam" id="TIGR00125">
    <property type="entry name" value="cyt_tran_rel"/>
    <property type="match status" value="1"/>
</dbReference>
<feature type="domain" description="Cytidyltransferase-like" evidence="12">
    <location>
        <begin position="6"/>
        <end position="182"/>
    </location>
</feature>
<keyword evidence="7 11" id="KW-0547">Nucleotide-binding</keyword>
<dbReference type="Proteomes" id="UP000295341">
    <property type="component" value="Unassembled WGS sequence"/>
</dbReference>
<keyword evidence="8 11" id="KW-0067">ATP-binding</keyword>
<evidence type="ECO:0000256" key="7">
    <source>
        <dbReference type="ARBA" id="ARBA00022741"/>
    </source>
</evidence>
<gene>
    <name evidence="11" type="primary">nadD</name>
    <name evidence="13" type="ORF">DFR24_4763</name>
</gene>
<organism evidence="13 14">
    <name type="scientific">Panacagrimonas perspica</name>
    <dbReference type="NCBI Taxonomy" id="381431"/>
    <lineage>
        <taxon>Bacteria</taxon>
        <taxon>Pseudomonadati</taxon>
        <taxon>Pseudomonadota</taxon>
        <taxon>Gammaproteobacteria</taxon>
        <taxon>Nevskiales</taxon>
        <taxon>Nevskiaceae</taxon>
        <taxon>Panacagrimonas</taxon>
    </lineage>
</organism>
<keyword evidence="4 11" id="KW-0662">Pyridine nucleotide biosynthesis</keyword>